<feature type="compositionally biased region" description="Low complexity" evidence="1">
    <location>
        <begin position="89"/>
        <end position="150"/>
    </location>
</feature>
<dbReference type="RefSeq" id="WP_083164602.1">
    <property type="nucleotide sequence ID" value="NZ_MVHF01000011.1"/>
</dbReference>
<dbReference type="STRING" id="1927124.BST13_13870"/>
<feature type="domain" description="DUF4333" evidence="3">
    <location>
        <begin position="177"/>
        <end position="259"/>
    </location>
</feature>
<evidence type="ECO:0000313" key="5">
    <source>
        <dbReference type="Proteomes" id="UP000192448"/>
    </source>
</evidence>
<sequence>MSGPQGSDPAQQWPGQQPEPGNDQPSGSDAWQQPAGPDEPTTHAPTWQQPSQSQQPEQPQQQQPDYSAYQQSHSGYAQPQYPSTDQYSQQPYAQPGQFGQPGQPAQMGQPSFGQPGQYGQPQFGQPGQYGQPQFGQPGQPGQYGQYTPPGAEEGSKRSLGVILGVVGALVVLLLAVVGVLGFWKPGWFVTTELDVNKAQEGVTKILTDEENGYGNKSVSDVNCNDGKNPKVKKGDTFTCEVSVDGTKRKVTVTFQNNDGTYEVGRPK</sequence>
<protein>
    <recommendedName>
        <fullName evidence="3">DUF4333 domain-containing protein</fullName>
    </recommendedName>
</protein>
<feature type="region of interest" description="Disordered" evidence="1">
    <location>
        <begin position="1"/>
        <end position="154"/>
    </location>
</feature>
<name>A0A1X0B019_9MYCO</name>
<feature type="compositionally biased region" description="Polar residues" evidence="1">
    <location>
        <begin position="1"/>
        <end position="15"/>
    </location>
</feature>
<feature type="compositionally biased region" description="Low complexity" evidence="1">
    <location>
        <begin position="48"/>
        <end position="72"/>
    </location>
</feature>
<dbReference type="Proteomes" id="UP000192448">
    <property type="component" value="Unassembled WGS sequence"/>
</dbReference>
<comment type="caution">
    <text evidence="4">The sequence shown here is derived from an EMBL/GenBank/DDBJ whole genome shotgun (WGS) entry which is preliminary data.</text>
</comment>
<dbReference type="OrthoDB" id="3625154at2"/>
<dbReference type="InterPro" id="IPR025637">
    <property type="entry name" value="DUF4333"/>
</dbReference>
<reference evidence="4 5" key="1">
    <citation type="submission" date="2017-02" db="EMBL/GenBank/DDBJ databases">
        <title>The new phylogeny of genus Mycobacterium.</title>
        <authorList>
            <person name="Tortoli E."/>
            <person name="Trovato A."/>
            <person name="Cirillo D.M."/>
        </authorList>
    </citation>
    <scope>NUCLEOTIDE SEQUENCE [LARGE SCALE GENOMIC DNA]</scope>
    <source>
        <strain evidence="4 5">RW6</strain>
    </source>
</reference>
<evidence type="ECO:0000256" key="1">
    <source>
        <dbReference type="SAM" id="MobiDB-lite"/>
    </source>
</evidence>
<proteinExistence type="predicted"/>
<evidence type="ECO:0000259" key="3">
    <source>
        <dbReference type="Pfam" id="PF14230"/>
    </source>
</evidence>
<gene>
    <name evidence="4" type="ORF">BST13_13870</name>
</gene>
<keyword evidence="2" id="KW-1133">Transmembrane helix</keyword>
<accession>A0A1X0B019</accession>
<feature type="compositionally biased region" description="Polar residues" evidence="1">
    <location>
        <begin position="73"/>
        <end position="88"/>
    </location>
</feature>
<keyword evidence="5" id="KW-1185">Reference proteome</keyword>
<keyword evidence="2" id="KW-0812">Transmembrane</keyword>
<dbReference type="AlphaFoldDB" id="A0A1X0B019"/>
<dbReference type="EMBL" id="MVHF01000011">
    <property type="protein sequence ID" value="ORA35633.1"/>
    <property type="molecule type" value="Genomic_DNA"/>
</dbReference>
<feature type="transmembrane region" description="Helical" evidence="2">
    <location>
        <begin position="159"/>
        <end position="183"/>
    </location>
</feature>
<organism evidence="4 5">
    <name type="scientific">Mycobacterium aquaticum</name>
    <dbReference type="NCBI Taxonomy" id="1927124"/>
    <lineage>
        <taxon>Bacteria</taxon>
        <taxon>Bacillati</taxon>
        <taxon>Actinomycetota</taxon>
        <taxon>Actinomycetes</taxon>
        <taxon>Mycobacteriales</taxon>
        <taxon>Mycobacteriaceae</taxon>
        <taxon>Mycobacterium</taxon>
    </lineage>
</organism>
<keyword evidence="2" id="KW-0472">Membrane</keyword>
<evidence type="ECO:0000313" key="4">
    <source>
        <dbReference type="EMBL" id="ORA35633.1"/>
    </source>
</evidence>
<evidence type="ECO:0000256" key="2">
    <source>
        <dbReference type="SAM" id="Phobius"/>
    </source>
</evidence>
<dbReference type="Pfam" id="PF14230">
    <property type="entry name" value="DUF4333"/>
    <property type="match status" value="1"/>
</dbReference>